<feature type="compositionally biased region" description="Polar residues" evidence="5">
    <location>
        <begin position="449"/>
        <end position="484"/>
    </location>
</feature>
<feature type="transmembrane region" description="Helical" evidence="6">
    <location>
        <begin position="723"/>
        <end position="741"/>
    </location>
</feature>
<dbReference type="Proteomes" id="UP001055712">
    <property type="component" value="Unassembled WGS sequence"/>
</dbReference>
<dbReference type="PROSITE" id="PS51469">
    <property type="entry name" value="SUN"/>
    <property type="match status" value="1"/>
</dbReference>
<sequence length="762" mass="77600">MAAADEHGTQPAEQQLSAAIEPGSLPSEGSPAATDEPLDEQQEAPNSQDGTAEEHPNAEPAAVPAADELQHSAMHEEQHDEQQHNFALAKDGAKVLAANKEAKKPQALLDDDSDTFMKNDCRVDKWVMLELSQVAKVSRVELQQYELYSARVREFEAWGRQSHPRSDGYGSEYARTLNSSQWQLLGNFTAEKAKGSQLFTVERPLWARYLLLRFVSQHGPEAICALNGISLFGKSAVEELEDQLASASEEGLDLRLPLEIEAEQQQAEAAAAAAAAAPTAAAAASTTGLASEQLRASPSDGDAETAASGGAAGDAGARGSVVETEGAAASHGPPPEPVEGAAAPLDHQQQAQAQTAALESDTAAGGASAVAAGADVELAPAPSGDAPTRQPSAAEAAISPGADGSTAGSANESMKATNSSGSGSDSELEVQPLDGDVAVPAAAADSGTPEPSQPGSATTSPQAVVQAVPENSTDSAMGSVTAANTSAEVQEQQQQQDVASTTSTSIKAAAEAAAGQALIDMPPTSEGPSSQDASVAAGPPPAVKPAVPAAQAGGSGPSPSPAPVSAPPASAPAPPAAPLEGLELPLAGLGGKAKGGGSVYDFLVQEIRTAKLQHKLIAKTVLELQRNATAQYAELSGDVASLAAALSKIPTDHRLGDEELAVRVDALVKAHMLHVASQMVGLQEALASSAKQQHALLCFLAMMGGVLALNGTRFAQQWPRAKYVVLLLAAANGLVGVALQLQGSMAQRPSWMHALPWGVASA</sequence>
<feature type="compositionally biased region" description="Pro residues" evidence="5">
    <location>
        <begin position="558"/>
        <end position="577"/>
    </location>
</feature>
<dbReference type="Pfam" id="PF07738">
    <property type="entry name" value="Sad1_UNC"/>
    <property type="match status" value="1"/>
</dbReference>
<feature type="transmembrane region" description="Helical" evidence="6">
    <location>
        <begin position="694"/>
        <end position="711"/>
    </location>
</feature>
<dbReference type="GO" id="GO:0005737">
    <property type="term" value="C:cytoplasm"/>
    <property type="evidence" value="ECO:0007669"/>
    <property type="project" value="TreeGrafter"/>
</dbReference>
<feature type="region of interest" description="Disordered" evidence="5">
    <location>
        <begin position="441"/>
        <end position="504"/>
    </location>
</feature>
<comment type="subcellular location">
    <subcellularLocation>
        <location evidence="1">Endomembrane system</location>
    </subcellularLocation>
</comment>
<feature type="compositionally biased region" description="Polar residues" evidence="5">
    <location>
        <begin position="406"/>
        <end position="425"/>
    </location>
</feature>
<dbReference type="InterPro" id="IPR012919">
    <property type="entry name" value="SUN_dom"/>
</dbReference>
<evidence type="ECO:0000256" key="4">
    <source>
        <dbReference type="ARBA" id="ARBA00023136"/>
    </source>
</evidence>
<dbReference type="GO" id="GO:0034975">
    <property type="term" value="P:protein folding in endoplasmic reticulum"/>
    <property type="evidence" value="ECO:0007669"/>
    <property type="project" value="TreeGrafter"/>
</dbReference>
<evidence type="ECO:0000256" key="6">
    <source>
        <dbReference type="SAM" id="Phobius"/>
    </source>
</evidence>
<reference evidence="8" key="2">
    <citation type="submission" date="2020-11" db="EMBL/GenBank/DDBJ databases">
        <authorList>
            <person name="Cecchin M."/>
            <person name="Marcolungo L."/>
            <person name="Rossato M."/>
            <person name="Girolomoni L."/>
            <person name="Cosentino E."/>
            <person name="Cuine S."/>
            <person name="Li-Beisson Y."/>
            <person name="Delledonne M."/>
            <person name="Ballottari M."/>
        </authorList>
    </citation>
    <scope>NUCLEOTIDE SEQUENCE</scope>
    <source>
        <strain evidence="8">211/11P</strain>
        <tissue evidence="8">Whole cell</tissue>
    </source>
</reference>
<dbReference type="OrthoDB" id="266334at2759"/>
<dbReference type="PANTHER" id="PTHR12953">
    <property type="entry name" value="MEMBRANE PROTEIN CH1 RELATED"/>
    <property type="match status" value="1"/>
</dbReference>
<evidence type="ECO:0000256" key="5">
    <source>
        <dbReference type="SAM" id="MobiDB-lite"/>
    </source>
</evidence>
<feature type="region of interest" description="Disordered" evidence="5">
    <location>
        <begin position="1"/>
        <end position="69"/>
    </location>
</feature>
<organism evidence="8 9">
    <name type="scientific">Chlorella vulgaris</name>
    <name type="common">Green alga</name>
    <dbReference type="NCBI Taxonomy" id="3077"/>
    <lineage>
        <taxon>Eukaryota</taxon>
        <taxon>Viridiplantae</taxon>
        <taxon>Chlorophyta</taxon>
        <taxon>core chlorophytes</taxon>
        <taxon>Trebouxiophyceae</taxon>
        <taxon>Chlorellales</taxon>
        <taxon>Chlorellaceae</taxon>
        <taxon>Chlorella clade</taxon>
        <taxon>Chlorella</taxon>
    </lineage>
</organism>
<proteinExistence type="predicted"/>
<accession>A0A9D4Z122</accession>
<dbReference type="GO" id="GO:0012505">
    <property type="term" value="C:endomembrane system"/>
    <property type="evidence" value="ECO:0007669"/>
    <property type="project" value="UniProtKB-SubCell"/>
</dbReference>
<feature type="region of interest" description="Disordered" evidence="5">
    <location>
        <begin position="378"/>
        <end position="429"/>
    </location>
</feature>
<feature type="compositionally biased region" description="Low complexity" evidence="5">
    <location>
        <begin position="485"/>
        <end position="504"/>
    </location>
</feature>
<feature type="compositionally biased region" description="Low complexity" evidence="5">
    <location>
        <begin position="304"/>
        <end position="320"/>
    </location>
</feature>
<gene>
    <name evidence="8" type="ORF">D9Q98_006126</name>
</gene>
<dbReference type="EMBL" id="SIDB01000002">
    <property type="protein sequence ID" value="KAI3436711.1"/>
    <property type="molecule type" value="Genomic_DNA"/>
</dbReference>
<feature type="region of interest" description="Disordered" evidence="5">
    <location>
        <begin position="519"/>
        <end position="577"/>
    </location>
</feature>
<dbReference type="Gene3D" id="2.60.120.260">
    <property type="entry name" value="Galactose-binding domain-like"/>
    <property type="match status" value="1"/>
</dbReference>
<dbReference type="PANTHER" id="PTHR12953:SF0">
    <property type="entry name" value="SUN DOMAIN-CONTAINING OSSIFICATION FACTOR"/>
    <property type="match status" value="1"/>
</dbReference>
<keyword evidence="4 6" id="KW-0472">Membrane</keyword>
<evidence type="ECO:0000256" key="3">
    <source>
        <dbReference type="ARBA" id="ARBA00022989"/>
    </source>
</evidence>
<keyword evidence="2 6" id="KW-0812">Transmembrane</keyword>
<comment type="caution">
    <text evidence="8">The sequence shown here is derived from an EMBL/GenBank/DDBJ whole genome shotgun (WGS) entry which is preliminary data.</text>
</comment>
<dbReference type="AlphaFoldDB" id="A0A9D4Z122"/>
<dbReference type="SUPFAM" id="SSF49785">
    <property type="entry name" value="Galactose-binding domain-like"/>
    <property type="match status" value="1"/>
</dbReference>
<evidence type="ECO:0000313" key="8">
    <source>
        <dbReference type="EMBL" id="KAI3436711.1"/>
    </source>
</evidence>
<feature type="domain" description="SUN" evidence="7">
    <location>
        <begin position="72"/>
        <end position="236"/>
    </location>
</feature>
<evidence type="ECO:0000259" key="7">
    <source>
        <dbReference type="PROSITE" id="PS51469"/>
    </source>
</evidence>
<protein>
    <recommendedName>
        <fullName evidence="7">SUN domain-containing protein</fullName>
    </recommendedName>
</protein>
<keyword evidence="3 6" id="KW-1133">Transmembrane helix</keyword>
<keyword evidence="9" id="KW-1185">Reference proteome</keyword>
<feature type="compositionally biased region" description="Low complexity" evidence="5">
    <location>
        <begin position="338"/>
        <end position="364"/>
    </location>
</feature>
<evidence type="ECO:0000313" key="9">
    <source>
        <dbReference type="Proteomes" id="UP001055712"/>
    </source>
</evidence>
<feature type="region of interest" description="Disordered" evidence="5">
    <location>
        <begin position="288"/>
        <end position="364"/>
    </location>
</feature>
<evidence type="ECO:0000256" key="2">
    <source>
        <dbReference type="ARBA" id="ARBA00022692"/>
    </source>
</evidence>
<reference evidence="8" key="1">
    <citation type="journal article" date="2019" name="Plant J.">
        <title>Chlorella vulgaris genome assembly and annotation reveals the molecular basis for metabolic acclimation to high light conditions.</title>
        <authorList>
            <person name="Cecchin M."/>
            <person name="Marcolungo L."/>
            <person name="Rossato M."/>
            <person name="Girolomoni L."/>
            <person name="Cosentino E."/>
            <person name="Cuine S."/>
            <person name="Li-Beisson Y."/>
            <person name="Delledonne M."/>
            <person name="Ballottari M."/>
        </authorList>
    </citation>
    <scope>NUCLEOTIDE SEQUENCE</scope>
    <source>
        <strain evidence="8">211/11P</strain>
    </source>
</reference>
<dbReference type="InterPro" id="IPR045120">
    <property type="entry name" value="Suco/Slp1-like"/>
</dbReference>
<dbReference type="InterPro" id="IPR008979">
    <property type="entry name" value="Galactose-bd-like_sf"/>
</dbReference>
<name>A0A9D4Z122_CHLVU</name>
<dbReference type="GO" id="GO:0016020">
    <property type="term" value="C:membrane"/>
    <property type="evidence" value="ECO:0007669"/>
    <property type="project" value="InterPro"/>
</dbReference>
<evidence type="ECO:0000256" key="1">
    <source>
        <dbReference type="ARBA" id="ARBA00004308"/>
    </source>
</evidence>